<sequence length="343" mass="38750">MDIIELCRSKGIKREYSNARTSQQNRVAERKNKTLIVAARTMLADAFLPNTFWAEAVSTACYVFNRVLVTKPQNKTPYELITGTQDHIDVGNSEMEVEPTQDYFVLPIWSFYTSTIKSSEANNEGKKPNKDTDLKTNEEPVCQEDQAFFEKLERLKRQEQEANDAAETLRKEFTQDVEDLLLQAGAAKATSTNVVNTSSTPVSTASPSGGLSYTDLTNYADQDDSQIPALEDFYDNPNDGIFTNASYDDEGTVTDFTNLESTVNVSPIPTSRIYFIRPTTQILGDLKSVVQTRSKVNKNFPYGKKAIGTKWVYRNKKMKEALWLKKVKVWIPMVIGKKEKIEL</sequence>
<feature type="domain" description="Integrase catalytic" evidence="3">
    <location>
        <begin position="1"/>
        <end position="85"/>
    </location>
</feature>
<keyword evidence="1" id="KW-0175">Coiled coil</keyword>
<dbReference type="PROSITE" id="PS50994">
    <property type="entry name" value="INTEGRASE"/>
    <property type="match status" value="1"/>
</dbReference>
<dbReference type="InterPro" id="IPR012337">
    <property type="entry name" value="RNaseH-like_sf"/>
</dbReference>
<dbReference type="EMBL" id="BQNB010015367">
    <property type="protein sequence ID" value="GJT39188.1"/>
    <property type="molecule type" value="Genomic_DNA"/>
</dbReference>
<evidence type="ECO:0000313" key="4">
    <source>
        <dbReference type="EMBL" id="GJT39188.1"/>
    </source>
</evidence>
<evidence type="ECO:0000256" key="2">
    <source>
        <dbReference type="SAM" id="MobiDB-lite"/>
    </source>
</evidence>
<dbReference type="SUPFAM" id="SSF53098">
    <property type="entry name" value="Ribonuclease H-like"/>
    <property type="match status" value="1"/>
</dbReference>
<comment type="caution">
    <text evidence="4">The sequence shown here is derived from an EMBL/GenBank/DDBJ whole genome shotgun (WGS) entry which is preliminary data.</text>
</comment>
<organism evidence="4 5">
    <name type="scientific">Tanacetum coccineum</name>
    <dbReference type="NCBI Taxonomy" id="301880"/>
    <lineage>
        <taxon>Eukaryota</taxon>
        <taxon>Viridiplantae</taxon>
        <taxon>Streptophyta</taxon>
        <taxon>Embryophyta</taxon>
        <taxon>Tracheophyta</taxon>
        <taxon>Spermatophyta</taxon>
        <taxon>Magnoliopsida</taxon>
        <taxon>eudicotyledons</taxon>
        <taxon>Gunneridae</taxon>
        <taxon>Pentapetalae</taxon>
        <taxon>asterids</taxon>
        <taxon>campanulids</taxon>
        <taxon>Asterales</taxon>
        <taxon>Asteraceae</taxon>
        <taxon>Asteroideae</taxon>
        <taxon>Anthemideae</taxon>
        <taxon>Anthemidinae</taxon>
        <taxon>Tanacetum</taxon>
    </lineage>
</organism>
<feature type="region of interest" description="Disordered" evidence="2">
    <location>
        <begin position="119"/>
        <end position="140"/>
    </location>
</feature>
<reference evidence="4" key="2">
    <citation type="submission" date="2022-01" db="EMBL/GenBank/DDBJ databases">
        <authorList>
            <person name="Yamashiro T."/>
            <person name="Shiraishi A."/>
            <person name="Satake H."/>
            <person name="Nakayama K."/>
        </authorList>
    </citation>
    <scope>NUCLEOTIDE SEQUENCE</scope>
</reference>
<reference evidence="4" key="1">
    <citation type="journal article" date="2022" name="Int. J. Mol. Sci.">
        <title>Draft Genome of Tanacetum Coccineum: Genomic Comparison of Closely Related Tanacetum-Family Plants.</title>
        <authorList>
            <person name="Yamashiro T."/>
            <person name="Shiraishi A."/>
            <person name="Nakayama K."/>
            <person name="Satake H."/>
        </authorList>
    </citation>
    <scope>NUCLEOTIDE SEQUENCE</scope>
</reference>
<dbReference type="Proteomes" id="UP001151760">
    <property type="component" value="Unassembled WGS sequence"/>
</dbReference>
<accession>A0ABQ5DJX2</accession>
<evidence type="ECO:0000259" key="3">
    <source>
        <dbReference type="PROSITE" id="PS50994"/>
    </source>
</evidence>
<dbReference type="InterPro" id="IPR036397">
    <property type="entry name" value="RNaseH_sf"/>
</dbReference>
<dbReference type="InterPro" id="IPR001584">
    <property type="entry name" value="Integrase_cat-core"/>
</dbReference>
<gene>
    <name evidence="4" type="ORF">Tco_0939053</name>
</gene>
<evidence type="ECO:0000313" key="5">
    <source>
        <dbReference type="Proteomes" id="UP001151760"/>
    </source>
</evidence>
<dbReference type="PANTHER" id="PTHR42648">
    <property type="entry name" value="TRANSPOSASE, PUTATIVE-RELATED"/>
    <property type="match status" value="1"/>
</dbReference>
<dbReference type="Gene3D" id="3.30.420.10">
    <property type="entry name" value="Ribonuclease H-like superfamily/Ribonuclease H"/>
    <property type="match status" value="1"/>
</dbReference>
<keyword evidence="5" id="KW-1185">Reference proteome</keyword>
<proteinExistence type="predicted"/>
<dbReference type="InterPro" id="IPR039537">
    <property type="entry name" value="Retrotran_Ty1/copia-like"/>
</dbReference>
<evidence type="ECO:0000256" key="1">
    <source>
        <dbReference type="SAM" id="Coils"/>
    </source>
</evidence>
<feature type="coiled-coil region" evidence="1">
    <location>
        <begin position="149"/>
        <end position="183"/>
    </location>
</feature>
<name>A0ABQ5DJX2_9ASTR</name>
<feature type="compositionally biased region" description="Basic and acidic residues" evidence="2">
    <location>
        <begin position="123"/>
        <end position="138"/>
    </location>
</feature>
<protein>
    <submittedName>
        <fullName evidence="4">Ribonuclease H-like domain-containing protein</fullName>
    </submittedName>
</protein>
<dbReference type="PANTHER" id="PTHR42648:SF32">
    <property type="entry name" value="RIBONUCLEASE H-LIKE DOMAIN, GAG-PRE-INTEGRASE DOMAIN PROTEIN-RELATED"/>
    <property type="match status" value="1"/>
</dbReference>